<evidence type="ECO:0000313" key="2">
    <source>
        <dbReference type="EMBL" id="KIO00650.1"/>
    </source>
</evidence>
<dbReference type="Proteomes" id="UP000054217">
    <property type="component" value="Unassembled WGS sequence"/>
</dbReference>
<dbReference type="HOGENOM" id="CLU_2758840_0_0_1"/>
<name>A0A0C3NI08_PISTI</name>
<proteinExistence type="predicted"/>
<evidence type="ECO:0000256" key="1">
    <source>
        <dbReference type="SAM" id="MobiDB-lite"/>
    </source>
</evidence>
<reference evidence="3" key="2">
    <citation type="submission" date="2015-01" db="EMBL/GenBank/DDBJ databases">
        <title>Evolutionary Origins and Diversification of the Mycorrhizal Mutualists.</title>
        <authorList>
            <consortium name="DOE Joint Genome Institute"/>
            <consortium name="Mycorrhizal Genomics Consortium"/>
            <person name="Kohler A."/>
            <person name="Kuo A."/>
            <person name="Nagy L.G."/>
            <person name="Floudas D."/>
            <person name="Copeland A."/>
            <person name="Barry K.W."/>
            <person name="Cichocki N."/>
            <person name="Veneault-Fourrey C."/>
            <person name="LaButti K."/>
            <person name="Lindquist E.A."/>
            <person name="Lipzen A."/>
            <person name="Lundell T."/>
            <person name="Morin E."/>
            <person name="Murat C."/>
            <person name="Riley R."/>
            <person name="Ohm R."/>
            <person name="Sun H."/>
            <person name="Tunlid A."/>
            <person name="Henrissat B."/>
            <person name="Grigoriev I.V."/>
            <person name="Hibbett D.S."/>
            <person name="Martin F."/>
        </authorList>
    </citation>
    <scope>NUCLEOTIDE SEQUENCE [LARGE SCALE GENOMIC DNA]</scope>
    <source>
        <strain evidence="3">Marx 270</strain>
    </source>
</reference>
<keyword evidence="3" id="KW-1185">Reference proteome</keyword>
<dbReference type="EMBL" id="KN831994">
    <property type="protein sequence ID" value="KIO00650.1"/>
    <property type="molecule type" value="Genomic_DNA"/>
</dbReference>
<organism evidence="2 3">
    <name type="scientific">Pisolithus tinctorius Marx 270</name>
    <dbReference type="NCBI Taxonomy" id="870435"/>
    <lineage>
        <taxon>Eukaryota</taxon>
        <taxon>Fungi</taxon>
        <taxon>Dikarya</taxon>
        <taxon>Basidiomycota</taxon>
        <taxon>Agaricomycotina</taxon>
        <taxon>Agaricomycetes</taxon>
        <taxon>Agaricomycetidae</taxon>
        <taxon>Boletales</taxon>
        <taxon>Sclerodermatineae</taxon>
        <taxon>Pisolithaceae</taxon>
        <taxon>Pisolithus</taxon>
    </lineage>
</organism>
<accession>A0A0C3NI08</accession>
<gene>
    <name evidence="2" type="ORF">M404DRAFT_1003635</name>
</gene>
<reference evidence="2 3" key="1">
    <citation type="submission" date="2014-04" db="EMBL/GenBank/DDBJ databases">
        <authorList>
            <consortium name="DOE Joint Genome Institute"/>
            <person name="Kuo A."/>
            <person name="Kohler A."/>
            <person name="Costa M.D."/>
            <person name="Nagy L.G."/>
            <person name="Floudas D."/>
            <person name="Copeland A."/>
            <person name="Barry K.W."/>
            <person name="Cichocki N."/>
            <person name="Veneault-Fourrey C."/>
            <person name="LaButti K."/>
            <person name="Lindquist E.A."/>
            <person name="Lipzen A."/>
            <person name="Lundell T."/>
            <person name="Morin E."/>
            <person name="Murat C."/>
            <person name="Sun H."/>
            <person name="Tunlid A."/>
            <person name="Henrissat B."/>
            <person name="Grigoriev I.V."/>
            <person name="Hibbett D.S."/>
            <person name="Martin F."/>
            <person name="Nordberg H.P."/>
            <person name="Cantor M.N."/>
            <person name="Hua S.X."/>
        </authorList>
    </citation>
    <scope>NUCLEOTIDE SEQUENCE [LARGE SCALE GENOMIC DNA]</scope>
    <source>
        <strain evidence="2 3">Marx 270</strain>
    </source>
</reference>
<evidence type="ECO:0000313" key="3">
    <source>
        <dbReference type="Proteomes" id="UP000054217"/>
    </source>
</evidence>
<protein>
    <submittedName>
        <fullName evidence="2">Uncharacterized protein</fullName>
    </submittedName>
</protein>
<feature type="region of interest" description="Disordered" evidence="1">
    <location>
        <begin position="49"/>
        <end position="70"/>
    </location>
</feature>
<sequence length="70" mass="7749">MVCCGYGVYIYSSTEHRQCNTSTSATSVCLLAYLAPSEVYQLRRRNAPAGRDVMQDDPNQIHPIPTSLPT</sequence>
<dbReference type="AlphaFoldDB" id="A0A0C3NI08"/>
<dbReference type="InParanoid" id="A0A0C3NI08"/>